<dbReference type="PRINTS" id="PR00526">
    <property type="entry name" value="FMETLEUPHER"/>
</dbReference>
<evidence type="ECO:0000256" key="7">
    <source>
        <dbReference type="ARBA" id="ARBA00023157"/>
    </source>
</evidence>
<evidence type="ECO:0000256" key="11">
    <source>
        <dbReference type="ARBA" id="ARBA00025736"/>
    </source>
</evidence>
<dbReference type="SUPFAM" id="SSF81321">
    <property type="entry name" value="Family A G protein-coupled receptor-like"/>
    <property type="match status" value="1"/>
</dbReference>
<protein>
    <submittedName>
        <fullName evidence="15">Chemerin chemokine-like receptor 1</fullName>
    </submittedName>
</protein>
<keyword evidence="6 13" id="KW-0472">Membrane</keyword>
<feature type="transmembrane region" description="Helical" evidence="13">
    <location>
        <begin position="192"/>
        <end position="208"/>
    </location>
</feature>
<evidence type="ECO:0000256" key="13">
    <source>
        <dbReference type="SAM" id="Phobius"/>
    </source>
</evidence>
<feature type="transmembrane region" description="Helical" evidence="13">
    <location>
        <begin position="110"/>
        <end position="138"/>
    </location>
</feature>
<organism evidence="15 16">
    <name type="scientific">Hucho hucho</name>
    <name type="common">huchen</name>
    <dbReference type="NCBI Taxonomy" id="62062"/>
    <lineage>
        <taxon>Eukaryota</taxon>
        <taxon>Metazoa</taxon>
        <taxon>Chordata</taxon>
        <taxon>Craniata</taxon>
        <taxon>Vertebrata</taxon>
        <taxon>Euteleostomi</taxon>
        <taxon>Actinopterygii</taxon>
        <taxon>Neopterygii</taxon>
        <taxon>Teleostei</taxon>
        <taxon>Protacanthopterygii</taxon>
        <taxon>Salmoniformes</taxon>
        <taxon>Salmonidae</taxon>
        <taxon>Salmoninae</taxon>
        <taxon>Hucho</taxon>
    </lineage>
</organism>
<name>A0A4W5NE31_9TELE</name>
<evidence type="ECO:0000256" key="6">
    <source>
        <dbReference type="ARBA" id="ARBA00023136"/>
    </source>
</evidence>
<proteinExistence type="inferred from homology"/>
<dbReference type="GO" id="GO:0004930">
    <property type="term" value="F:G protein-coupled receptor activity"/>
    <property type="evidence" value="ECO:0007669"/>
    <property type="project" value="UniProtKB-KW"/>
</dbReference>
<dbReference type="AlphaFoldDB" id="A0A4W5NE31"/>
<gene>
    <name evidence="15" type="primary">CMKLR1</name>
</gene>
<evidence type="ECO:0000313" key="15">
    <source>
        <dbReference type="Ensembl" id="ENSHHUP00000047569.1"/>
    </source>
</evidence>
<evidence type="ECO:0000256" key="8">
    <source>
        <dbReference type="ARBA" id="ARBA00023170"/>
    </source>
</evidence>
<reference evidence="15" key="3">
    <citation type="submission" date="2025-09" db="UniProtKB">
        <authorList>
            <consortium name="Ensembl"/>
        </authorList>
    </citation>
    <scope>IDENTIFICATION</scope>
</reference>
<dbReference type="InterPro" id="IPR000826">
    <property type="entry name" value="Formyl_rcpt-rel"/>
</dbReference>
<dbReference type="GO" id="GO:0007204">
    <property type="term" value="P:positive regulation of cytosolic calcium ion concentration"/>
    <property type="evidence" value="ECO:0007669"/>
    <property type="project" value="TreeGrafter"/>
</dbReference>
<keyword evidence="7" id="KW-1015">Disulfide bond</keyword>
<dbReference type="GO" id="GO:0006954">
    <property type="term" value="P:inflammatory response"/>
    <property type="evidence" value="ECO:0007669"/>
    <property type="project" value="TreeGrafter"/>
</dbReference>
<feature type="domain" description="G-protein coupled receptors family 1 profile" evidence="14">
    <location>
        <begin position="63"/>
        <end position="276"/>
    </location>
</feature>
<comment type="similarity">
    <text evidence="11">Belongs to the chemokine-like receptor (CMKLR) family.</text>
</comment>
<dbReference type="PANTHER" id="PTHR24225:SF0">
    <property type="entry name" value="N-FORMYL PEPTIDE RECEPTOR 2"/>
    <property type="match status" value="1"/>
</dbReference>
<feature type="region of interest" description="Disordered" evidence="12">
    <location>
        <begin position="310"/>
        <end position="337"/>
    </location>
</feature>
<dbReference type="Pfam" id="PF00001">
    <property type="entry name" value="7tm_1"/>
    <property type="match status" value="1"/>
</dbReference>
<feature type="compositionally biased region" description="Polar residues" evidence="12">
    <location>
        <begin position="327"/>
        <end position="337"/>
    </location>
</feature>
<dbReference type="Proteomes" id="UP000314982">
    <property type="component" value="Unassembled WGS sequence"/>
</dbReference>
<dbReference type="GO" id="GO:0007200">
    <property type="term" value="P:phospholipase C-activating G protein-coupled receptor signaling pathway"/>
    <property type="evidence" value="ECO:0007669"/>
    <property type="project" value="TreeGrafter"/>
</dbReference>
<dbReference type="Ensembl" id="ENSHHUT00000049309.1">
    <property type="protein sequence ID" value="ENSHHUP00000047569.1"/>
    <property type="gene ID" value="ENSHHUG00000028905.1"/>
</dbReference>
<evidence type="ECO:0000313" key="16">
    <source>
        <dbReference type="Proteomes" id="UP000314982"/>
    </source>
</evidence>
<dbReference type="PROSITE" id="PS50262">
    <property type="entry name" value="G_PROTEIN_RECEP_F1_2"/>
    <property type="match status" value="1"/>
</dbReference>
<keyword evidence="10" id="KW-0807">Transducer</keyword>
<keyword evidence="8" id="KW-0675">Receptor</keyword>
<keyword evidence="2" id="KW-1003">Cell membrane</keyword>
<evidence type="ECO:0000256" key="9">
    <source>
        <dbReference type="ARBA" id="ARBA00023180"/>
    </source>
</evidence>
<dbReference type="GO" id="GO:0004875">
    <property type="term" value="F:complement receptor activity"/>
    <property type="evidence" value="ECO:0007669"/>
    <property type="project" value="TreeGrafter"/>
</dbReference>
<keyword evidence="5" id="KW-0297">G-protein coupled receptor</keyword>
<dbReference type="GO" id="GO:0005886">
    <property type="term" value="C:plasma membrane"/>
    <property type="evidence" value="ECO:0007669"/>
    <property type="project" value="UniProtKB-SubCell"/>
</dbReference>
<dbReference type="GeneTree" id="ENSGT01020000230438"/>
<evidence type="ECO:0000256" key="1">
    <source>
        <dbReference type="ARBA" id="ARBA00004651"/>
    </source>
</evidence>
<feature type="transmembrane region" description="Helical" evidence="13">
    <location>
        <begin position="83"/>
        <end position="104"/>
    </location>
</feature>
<feature type="transmembrane region" description="Helical" evidence="13">
    <location>
        <begin position="150"/>
        <end position="172"/>
    </location>
</feature>
<dbReference type="PRINTS" id="PR00237">
    <property type="entry name" value="GPCRRHODOPSN"/>
</dbReference>
<dbReference type="PANTHER" id="PTHR24225">
    <property type="entry name" value="CHEMOTACTIC RECEPTOR"/>
    <property type="match status" value="1"/>
</dbReference>
<keyword evidence="9" id="KW-0325">Glycoprotein</keyword>
<reference evidence="15" key="2">
    <citation type="submission" date="2025-08" db="UniProtKB">
        <authorList>
            <consortium name="Ensembl"/>
        </authorList>
    </citation>
    <scope>IDENTIFICATION</scope>
</reference>
<feature type="transmembrane region" description="Helical" evidence="13">
    <location>
        <begin position="220"/>
        <end position="241"/>
    </location>
</feature>
<evidence type="ECO:0000256" key="4">
    <source>
        <dbReference type="ARBA" id="ARBA00022989"/>
    </source>
</evidence>
<comment type="subcellular location">
    <subcellularLocation>
        <location evidence="1">Cell membrane</location>
        <topology evidence="1">Multi-pass membrane protein</topology>
    </subcellularLocation>
</comment>
<evidence type="ECO:0000256" key="2">
    <source>
        <dbReference type="ARBA" id="ARBA00022475"/>
    </source>
</evidence>
<reference evidence="16" key="1">
    <citation type="submission" date="2018-06" db="EMBL/GenBank/DDBJ databases">
        <title>Genome assembly of Danube salmon.</title>
        <authorList>
            <person name="Macqueen D.J."/>
            <person name="Gundappa M.K."/>
        </authorList>
    </citation>
    <scope>NUCLEOTIDE SEQUENCE [LARGE SCALE GENOMIC DNA]</scope>
</reference>
<dbReference type="InterPro" id="IPR017452">
    <property type="entry name" value="GPCR_Rhodpsn_7TM"/>
</dbReference>
<feature type="transmembrane region" description="Helical" evidence="13">
    <location>
        <begin position="47"/>
        <end position="71"/>
    </location>
</feature>
<evidence type="ECO:0000256" key="10">
    <source>
        <dbReference type="ARBA" id="ARBA00023224"/>
    </source>
</evidence>
<dbReference type="Gene3D" id="1.20.1070.10">
    <property type="entry name" value="Rhodopsin 7-helix transmembrane proteins"/>
    <property type="match status" value="1"/>
</dbReference>
<evidence type="ECO:0000256" key="12">
    <source>
        <dbReference type="SAM" id="MobiDB-lite"/>
    </source>
</evidence>
<keyword evidence="4 13" id="KW-1133">Transmembrane helix</keyword>
<accession>A0A4W5NE31</accession>
<sequence>MSRLGSCIAEVGNPGPGVPQALHVFDLTDLEDHVLSMSTYITEVSCFSLLVANVVICLLGVCGNGVVILIAGLKMKKTVNTNCYLCLAISDFIFCACLPFNIIYMVTKDWIFGLFMCMFTSFAMFLNMFSSIFLLVIMSVDRYVLCTVRMASAVLVLAWVISVAISIASIMFCHDTTDYTTTCFNNYPSQNSHLIVVCYSVIILQLRTNRMTRSSKPFRVMTALIAMFLIGWLLYHVFIILQSGARDQAYLTVIHEGLKISLTLASTNSCMNQFLYAFMGKDFKQKCWISFFSKIENAFDEEDRSTRSSSRTIISESVGTHLAPRPCSSSLGKRLQS</sequence>
<evidence type="ECO:0000256" key="5">
    <source>
        <dbReference type="ARBA" id="ARBA00023040"/>
    </source>
</evidence>
<keyword evidence="16" id="KW-1185">Reference proteome</keyword>
<evidence type="ECO:0000259" key="14">
    <source>
        <dbReference type="PROSITE" id="PS50262"/>
    </source>
</evidence>
<dbReference type="InterPro" id="IPR000276">
    <property type="entry name" value="GPCR_Rhodpsn"/>
</dbReference>
<evidence type="ECO:0000256" key="3">
    <source>
        <dbReference type="ARBA" id="ARBA00022692"/>
    </source>
</evidence>
<dbReference type="STRING" id="62062.ENSHHUP00000047569"/>
<keyword evidence="3 13" id="KW-0812">Transmembrane</keyword>